<evidence type="ECO:0000313" key="2">
    <source>
        <dbReference type="EMBL" id="KNC72031.1"/>
    </source>
</evidence>
<organism evidence="2 3">
    <name type="scientific">Sphaeroforma arctica JP610</name>
    <dbReference type="NCBI Taxonomy" id="667725"/>
    <lineage>
        <taxon>Eukaryota</taxon>
        <taxon>Ichthyosporea</taxon>
        <taxon>Ichthyophonida</taxon>
        <taxon>Sphaeroforma</taxon>
    </lineage>
</organism>
<evidence type="ECO:0000256" key="1">
    <source>
        <dbReference type="SAM" id="MobiDB-lite"/>
    </source>
</evidence>
<name>A0A0L0F617_9EUKA</name>
<dbReference type="Proteomes" id="UP000054560">
    <property type="component" value="Unassembled WGS sequence"/>
</dbReference>
<feature type="non-terminal residue" evidence="2">
    <location>
        <position position="1"/>
    </location>
</feature>
<gene>
    <name evidence="2" type="ORF">SARC_15419</name>
</gene>
<reference evidence="2 3" key="1">
    <citation type="submission" date="2011-02" db="EMBL/GenBank/DDBJ databases">
        <title>The Genome Sequence of Sphaeroforma arctica JP610.</title>
        <authorList>
            <consortium name="The Broad Institute Genome Sequencing Platform"/>
            <person name="Russ C."/>
            <person name="Cuomo C."/>
            <person name="Young S.K."/>
            <person name="Zeng Q."/>
            <person name="Gargeya S."/>
            <person name="Alvarado L."/>
            <person name="Berlin A."/>
            <person name="Chapman S.B."/>
            <person name="Chen Z."/>
            <person name="Freedman E."/>
            <person name="Gellesch M."/>
            <person name="Goldberg J."/>
            <person name="Griggs A."/>
            <person name="Gujja S."/>
            <person name="Heilman E."/>
            <person name="Heiman D."/>
            <person name="Howarth C."/>
            <person name="Mehta T."/>
            <person name="Neiman D."/>
            <person name="Pearson M."/>
            <person name="Roberts A."/>
            <person name="Saif S."/>
            <person name="Shea T."/>
            <person name="Shenoy N."/>
            <person name="Sisk P."/>
            <person name="Stolte C."/>
            <person name="Sykes S."/>
            <person name="White J."/>
            <person name="Yandava C."/>
            <person name="Burger G."/>
            <person name="Gray M.W."/>
            <person name="Holland P.W.H."/>
            <person name="King N."/>
            <person name="Lang F.B.F."/>
            <person name="Roger A.J."/>
            <person name="Ruiz-Trillo I."/>
            <person name="Haas B."/>
            <person name="Nusbaum C."/>
            <person name="Birren B."/>
        </authorList>
    </citation>
    <scope>NUCLEOTIDE SEQUENCE [LARGE SCALE GENOMIC DNA]</scope>
    <source>
        <strain evidence="2 3">JP610</strain>
    </source>
</reference>
<sequence length="55" mass="5666">KDTSGTASAGKKKKLQPLKSKGSATSSGIRSAVSTRASLHENLTSEMCSEGLLTE</sequence>
<feature type="non-terminal residue" evidence="2">
    <location>
        <position position="55"/>
    </location>
</feature>
<dbReference type="AlphaFoldDB" id="A0A0L0F617"/>
<dbReference type="RefSeq" id="XP_014145933.1">
    <property type="nucleotide sequence ID" value="XM_014290458.1"/>
</dbReference>
<accession>A0A0L0F617</accession>
<keyword evidence="3" id="KW-1185">Reference proteome</keyword>
<feature type="region of interest" description="Disordered" evidence="1">
    <location>
        <begin position="1"/>
        <end position="55"/>
    </location>
</feature>
<dbReference type="GeneID" id="25915923"/>
<feature type="compositionally biased region" description="Polar residues" evidence="1">
    <location>
        <begin position="24"/>
        <end position="47"/>
    </location>
</feature>
<evidence type="ECO:0000313" key="3">
    <source>
        <dbReference type="Proteomes" id="UP000054560"/>
    </source>
</evidence>
<protein>
    <submittedName>
        <fullName evidence="2">Uncharacterized protein</fullName>
    </submittedName>
</protein>
<dbReference type="EMBL" id="KQ247688">
    <property type="protein sequence ID" value="KNC72031.1"/>
    <property type="molecule type" value="Genomic_DNA"/>
</dbReference>
<proteinExistence type="predicted"/>